<dbReference type="Proteomes" id="UP000078340">
    <property type="component" value="Unassembled WGS sequence"/>
</dbReference>
<dbReference type="EMBL" id="LCWV01000002">
    <property type="protein sequence ID" value="PWI75049.1"/>
    <property type="molecule type" value="Genomic_DNA"/>
</dbReference>
<accession>A0A179H0T9</accession>
<dbReference type="Proteomes" id="UP000245956">
    <property type="component" value="Unassembled WGS sequence"/>
</dbReference>
<evidence type="ECO:0000256" key="1">
    <source>
        <dbReference type="SAM" id="MobiDB-lite"/>
    </source>
</evidence>
<organism evidence="3 5">
    <name type="scientific">Purpureocillium lilacinum</name>
    <name type="common">Paecilomyces lilacinus</name>
    <dbReference type="NCBI Taxonomy" id="33203"/>
    <lineage>
        <taxon>Eukaryota</taxon>
        <taxon>Fungi</taxon>
        <taxon>Dikarya</taxon>
        <taxon>Ascomycota</taxon>
        <taxon>Pezizomycotina</taxon>
        <taxon>Sordariomycetes</taxon>
        <taxon>Hypocreomycetidae</taxon>
        <taxon>Hypocreales</taxon>
        <taxon>Ophiocordycipitaceae</taxon>
        <taxon>Purpureocillium</taxon>
    </lineage>
</organism>
<gene>
    <name evidence="4" type="ORF">PCL_05707</name>
    <name evidence="2" type="ORF">VFPBJ_10172</name>
    <name evidence="3" type="ORF">VFPFJ_08792</name>
</gene>
<feature type="region of interest" description="Disordered" evidence="1">
    <location>
        <begin position="415"/>
        <end position="483"/>
    </location>
</feature>
<reference evidence="4" key="1">
    <citation type="submission" date="2015-05" db="EMBL/GenBank/DDBJ databases">
        <authorList>
            <person name="Wang D.B."/>
            <person name="Wang M."/>
        </authorList>
    </citation>
    <scope>NUCLEOTIDE SEQUENCE</scope>
    <source>
        <strain evidence="4">36-1</strain>
    </source>
</reference>
<reference evidence="3 5" key="3">
    <citation type="submission" date="2016-02" db="EMBL/GenBank/DDBJ databases">
        <title>Biosynthesis of antibiotic leucinostatins and their inhibition on Phytophthora in bio-control Purpureocillium lilacinum.</title>
        <authorList>
            <person name="Wang G."/>
            <person name="Liu Z."/>
            <person name="Lin R."/>
            <person name="Li E."/>
            <person name="Mao Z."/>
            <person name="Ling J."/>
            <person name="Yin W."/>
            <person name="Xie B."/>
        </authorList>
    </citation>
    <scope>NUCLEOTIDE SEQUENCE [LARGE SCALE GENOMIC DNA]</scope>
    <source>
        <strain evidence="2">PLBJ-1</strain>
        <strain evidence="3">PLFJ-1</strain>
    </source>
</reference>
<evidence type="ECO:0000313" key="3">
    <source>
        <dbReference type="EMBL" id="OAQ82989.1"/>
    </source>
</evidence>
<feature type="region of interest" description="Disordered" evidence="1">
    <location>
        <begin position="142"/>
        <end position="169"/>
    </location>
</feature>
<evidence type="ECO:0000313" key="2">
    <source>
        <dbReference type="EMBL" id="OAQ74877.1"/>
    </source>
</evidence>
<evidence type="ECO:0000313" key="6">
    <source>
        <dbReference type="Proteomes" id="UP000245956"/>
    </source>
</evidence>
<dbReference type="Proteomes" id="UP000078240">
    <property type="component" value="Unassembled WGS sequence"/>
</dbReference>
<dbReference type="EMBL" id="LSBI01000008">
    <property type="protein sequence ID" value="OAQ82989.1"/>
    <property type="molecule type" value="Genomic_DNA"/>
</dbReference>
<evidence type="ECO:0000313" key="4">
    <source>
        <dbReference type="EMBL" id="PWI75049.1"/>
    </source>
</evidence>
<reference evidence="4 6" key="2">
    <citation type="journal article" date="2016" name="Front. Microbiol.">
        <title>Genome and transcriptome sequences reveal the specific parasitism of the nematophagous Purpureocillium lilacinum 36-1.</title>
        <authorList>
            <person name="Xie J."/>
            <person name="Li S."/>
            <person name="Mo C."/>
            <person name="Xiao X."/>
            <person name="Peng D."/>
            <person name="Wang G."/>
            <person name="Xiao Y."/>
        </authorList>
    </citation>
    <scope>NUCLEOTIDE SEQUENCE [LARGE SCALE GENOMIC DNA]</scope>
    <source>
        <strain evidence="4 6">36-1</strain>
    </source>
</reference>
<proteinExistence type="predicted"/>
<dbReference type="EMBL" id="LSBH01000009">
    <property type="protein sequence ID" value="OAQ74877.1"/>
    <property type="molecule type" value="Genomic_DNA"/>
</dbReference>
<sequence length="483" mass="54151">MDDPRSDQTSDDYDFATLRYNSADWGSFGFATASHEALAEQRGLDEGEHGPRGLLNTCMVNYDLGYLDQSLQFSQQHAPGPMLPFPQSYATTSSQYQAVAPVNIPKVENPTFDDQLRLFPLLNEADHSCYKSTRCTDECLARQQHDPPTPQTMNAEEEGDLFGGPADEEHTPKEQIAISSLMDLTVKEQLKRFWNPEGGHRVLKPRVEVAPANKYEADLVKSGKRRQTRQWQGHFQSRSEAATAMETLQNLYCKPPQERTSWHEDGTFPTSDDRWVEVVKQVFDAIMDWSYILEWKSALDRESKAKAIEKLSKSGEEEPCPGLEPRPSVRDLNKLLPSVQAQQQRILGQVPSDQTIELLAWGVVEAAVVSQQGVTQLPTCFVLRHSKQLVKSILTAGDGWKLRIVNAPRKEFRAKGNNRRVNAAKEKQRQGLSQLHNTEEKSSAGSRGKGETQGPVAREQCCHMGSAEEGEDEPTADERSPSM</sequence>
<protein>
    <submittedName>
        <fullName evidence="3">Uncharacterized protein</fullName>
    </submittedName>
</protein>
<name>A0A179H0T9_PURLI</name>
<evidence type="ECO:0000313" key="5">
    <source>
        <dbReference type="Proteomes" id="UP000078340"/>
    </source>
</evidence>
<dbReference type="AlphaFoldDB" id="A0A179H0T9"/>
<comment type="caution">
    <text evidence="3">The sequence shown here is derived from an EMBL/GenBank/DDBJ whole genome shotgun (WGS) entry which is preliminary data.</text>
</comment>